<keyword evidence="9" id="KW-1185">Reference proteome</keyword>
<gene>
    <name evidence="8" type="ORF">NA56DRAFT_620854</name>
</gene>
<comment type="subunit">
    <text evidence="2">Monomer.</text>
</comment>
<evidence type="ECO:0000259" key="7">
    <source>
        <dbReference type="SMART" id="SM01168"/>
    </source>
</evidence>
<dbReference type="Proteomes" id="UP000235672">
    <property type="component" value="Unassembled WGS sequence"/>
</dbReference>
<protein>
    <submittedName>
        <fullName evidence="8">CG9119-like protein</fullName>
    </submittedName>
</protein>
<keyword evidence="4" id="KW-0378">Hydrolase</keyword>
<dbReference type="CDD" id="cd17298">
    <property type="entry name" value="DUF1907"/>
    <property type="match status" value="1"/>
</dbReference>
<dbReference type="EMBL" id="KZ613472">
    <property type="protein sequence ID" value="PMD24574.1"/>
    <property type="molecule type" value="Genomic_DNA"/>
</dbReference>
<evidence type="ECO:0000256" key="3">
    <source>
        <dbReference type="ARBA" id="ARBA00022723"/>
    </source>
</evidence>
<keyword evidence="5" id="KW-0862">Zinc</keyword>
<dbReference type="AlphaFoldDB" id="A0A2J6QE83"/>
<feature type="domain" description="DUF1907" evidence="7">
    <location>
        <begin position="25"/>
        <end position="310"/>
    </location>
</feature>
<dbReference type="PANTHER" id="PTHR13204:SF1">
    <property type="entry name" value="ESTER HYDROLASE C11ORF54"/>
    <property type="match status" value="1"/>
</dbReference>
<dbReference type="PANTHER" id="PTHR13204">
    <property type="entry name" value="PTD012 PROTEIN"/>
    <property type="match status" value="1"/>
</dbReference>
<sequence>MTSSSPLPIKTYPLNPPPLSDFASLLTINLPSHFRDVSVSVVPCPDLTLPPFHLAAAGLSGNEKIADIGGPPYLHPLPNFSKKYSFLDLARLISMNPERGFILGAGAGPFHIVGRNSELMPNLSYSNENGREKVLNLTKYAKVDEQGGCVCGPVPGESTDFGLMANLFCSDGDPGEVLRIVAKTRTGKENFTEAIQKVLRAEYGERTVSLGGVFLVKKGKAMLHVMPDFSKEPLEHGMMDKWLKFYEVGAPLVCLSTFHSSEIEGAGLRMEHTHCFGDGEEKGGHYHFDTTAEEVEYEAYFNTAKVICRVDQPQIWN</sequence>
<dbReference type="GO" id="GO:0008270">
    <property type="term" value="F:zinc ion binding"/>
    <property type="evidence" value="ECO:0007669"/>
    <property type="project" value="TreeGrafter"/>
</dbReference>
<reference evidence="8 9" key="1">
    <citation type="submission" date="2016-05" db="EMBL/GenBank/DDBJ databases">
        <title>A degradative enzymes factory behind the ericoid mycorrhizal symbiosis.</title>
        <authorList>
            <consortium name="DOE Joint Genome Institute"/>
            <person name="Martino E."/>
            <person name="Morin E."/>
            <person name="Grelet G."/>
            <person name="Kuo A."/>
            <person name="Kohler A."/>
            <person name="Daghino S."/>
            <person name="Barry K."/>
            <person name="Choi C."/>
            <person name="Cichocki N."/>
            <person name="Clum A."/>
            <person name="Copeland A."/>
            <person name="Hainaut M."/>
            <person name="Haridas S."/>
            <person name="Labutti K."/>
            <person name="Lindquist E."/>
            <person name="Lipzen A."/>
            <person name="Khouja H.-R."/>
            <person name="Murat C."/>
            <person name="Ohm R."/>
            <person name="Olson A."/>
            <person name="Spatafora J."/>
            <person name="Veneault-Fourrey C."/>
            <person name="Henrissat B."/>
            <person name="Grigoriev I."/>
            <person name="Martin F."/>
            <person name="Perotto S."/>
        </authorList>
    </citation>
    <scope>NUCLEOTIDE SEQUENCE [LARGE SCALE GENOMIC DNA]</scope>
    <source>
        <strain evidence="8 9">UAMH 7357</strain>
    </source>
</reference>
<dbReference type="GO" id="GO:0016788">
    <property type="term" value="F:hydrolase activity, acting on ester bonds"/>
    <property type="evidence" value="ECO:0007669"/>
    <property type="project" value="TreeGrafter"/>
</dbReference>
<evidence type="ECO:0000313" key="8">
    <source>
        <dbReference type="EMBL" id="PMD24574.1"/>
    </source>
</evidence>
<dbReference type="SUPFAM" id="SSF117856">
    <property type="entry name" value="AF0104/ALDC/Ptd012-like"/>
    <property type="match status" value="1"/>
</dbReference>
<comment type="subcellular location">
    <subcellularLocation>
        <location evidence="1">Nucleus</location>
    </subcellularLocation>
</comment>
<accession>A0A2J6QE83</accession>
<dbReference type="OrthoDB" id="5119241at2759"/>
<evidence type="ECO:0000256" key="1">
    <source>
        <dbReference type="ARBA" id="ARBA00004123"/>
    </source>
</evidence>
<organism evidence="8 9">
    <name type="scientific">Hyaloscypha hepaticicola</name>
    <dbReference type="NCBI Taxonomy" id="2082293"/>
    <lineage>
        <taxon>Eukaryota</taxon>
        <taxon>Fungi</taxon>
        <taxon>Dikarya</taxon>
        <taxon>Ascomycota</taxon>
        <taxon>Pezizomycotina</taxon>
        <taxon>Leotiomycetes</taxon>
        <taxon>Helotiales</taxon>
        <taxon>Hyaloscyphaceae</taxon>
        <taxon>Hyaloscypha</taxon>
    </lineage>
</organism>
<dbReference type="Pfam" id="PF08925">
    <property type="entry name" value="DUF1907"/>
    <property type="match status" value="1"/>
</dbReference>
<evidence type="ECO:0000313" key="9">
    <source>
        <dbReference type="Proteomes" id="UP000235672"/>
    </source>
</evidence>
<dbReference type="GO" id="GO:0005634">
    <property type="term" value="C:nucleus"/>
    <property type="evidence" value="ECO:0007669"/>
    <property type="project" value="UniProtKB-SubCell"/>
</dbReference>
<proteinExistence type="predicted"/>
<keyword evidence="3" id="KW-0479">Metal-binding</keyword>
<evidence type="ECO:0000256" key="5">
    <source>
        <dbReference type="ARBA" id="ARBA00022833"/>
    </source>
</evidence>
<evidence type="ECO:0000256" key="2">
    <source>
        <dbReference type="ARBA" id="ARBA00011245"/>
    </source>
</evidence>
<evidence type="ECO:0000256" key="6">
    <source>
        <dbReference type="ARBA" id="ARBA00023242"/>
    </source>
</evidence>
<dbReference type="SMART" id="SM01168">
    <property type="entry name" value="DUF1907"/>
    <property type="match status" value="1"/>
</dbReference>
<keyword evidence="6" id="KW-0539">Nucleus</keyword>
<dbReference type="InterPro" id="IPR015021">
    <property type="entry name" value="C11orf54_DUF1907"/>
</dbReference>
<evidence type="ECO:0000256" key="4">
    <source>
        <dbReference type="ARBA" id="ARBA00022801"/>
    </source>
</evidence>
<name>A0A2J6QE83_9HELO</name>